<keyword evidence="2" id="KW-0472">Membrane</keyword>
<keyword evidence="2" id="KW-1133">Transmembrane helix</keyword>
<gene>
    <name evidence="3" type="ORF">ABIC20_004525</name>
</gene>
<protein>
    <recommendedName>
        <fullName evidence="5">DUF2946 domain-containing protein</fullName>
    </recommendedName>
</protein>
<feature type="region of interest" description="Disordered" evidence="1">
    <location>
        <begin position="48"/>
        <end position="67"/>
    </location>
</feature>
<feature type="transmembrane region" description="Helical" evidence="2">
    <location>
        <begin position="125"/>
        <end position="143"/>
    </location>
</feature>
<accession>A0ABV2NL66</accession>
<feature type="region of interest" description="Disordered" evidence="1">
    <location>
        <begin position="1"/>
        <end position="24"/>
    </location>
</feature>
<sequence>MRLPGAHPDRYGMRGRGSLEVGSPFDGARTTSMAGIDLAAFRYGTAGRSDEAGMKPPAKRSRVRGRTARAGVLESGGCIARLQPAPGGPSAPAALASSTLAGTPRSLAASLIGLRRSRDRGTDGAWRRALACLLAFALIIALVNPALASPRVGPDHGNGLGTSSLFETNATVSAADDRSDRGRPGSARCNGCCPCHSAIRPDCGLAVPARVARALEFPISGDGFRSRKADPPHEPPRA</sequence>
<evidence type="ECO:0000313" key="3">
    <source>
        <dbReference type="EMBL" id="MET3867216.1"/>
    </source>
</evidence>
<evidence type="ECO:0000256" key="1">
    <source>
        <dbReference type="SAM" id="MobiDB-lite"/>
    </source>
</evidence>
<keyword evidence="2" id="KW-0812">Transmembrane</keyword>
<organism evidence="3 4">
    <name type="scientific">Methylobacterium radiotolerans</name>
    <dbReference type="NCBI Taxonomy" id="31998"/>
    <lineage>
        <taxon>Bacteria</taxon>
        <taxon>Pseudomonadati</taxon>
        <taxon>Pseudomonadota</taxon>
        <taxon>Alphaproteobacteria</taxon>
        <taxon>Hyphomicrobiales</taxon>
        <taxon>Methylobacteriaceae</taxon>
        <taxon>Methylobacterium</taxon>
    </lineage>
</organism>
<feature type="compositionally biased region" description="Basic residues" evidence="1">
    <location>
        <begin position="57"/>
        <end position="67"/>
    </location>
</feature>
<proteinExistence type="predicted"/>
<evidence type="ECO:0000256" key="2">
    <source>
        <dbReference type="SAM" id="Phobius"/>
    </source>
</evidence>
<reference evidence="3 4" key="1">
    <citation type="submission" date="2024-06" db="EMBL/GenBank/DDBJ databases">
        <title>Genomics of switchgrass bacterial isolates.</title>
        <authorList>
            <person name="Shade A."/>
        </authorList>
    </citation>
    <scope>NUCLEOTIDE SEQUENCE [LARGE SCALE GENOMIC DNA]</scope>
    <source>
        <strain evidence="3 4">PvP084</strain>
    </source>
</reference>
<comment type="caution">
    <text evidence="3">The sequence shown here is derived from an EMBL/GenBank/DDBJ whole genome shotgun (WGS) entry which is preliminary data.</text>
</comment>
<evidence type="ECO:0008006" key="5">
    <source>
        <dbReference type="Google" id="ProtNLM"/>
    </source>
</evidence>
<keyword evidence="4" id="KW-1185">Reference proteome</keyword>
<dbReference type="EMBL" id="JBEPNW010000002">
    <property type="protein sequence ID" value="MET3867216.1"/>
    <property type="molecule type" value="Genomic_DNA"/>
</dbReference>
<name>A0ABV2NL66_9HYPH</name>
<evidence type="ECO:0000313" key="4">
    <source>
        <dbReference type="Proteomes" id="UP001549119"/>
    </source>
</evidence>
<dbReference type="Proteomes" id="UP001549119">
    <property type="component" value="Unassembled WGS sequence"/>
</dbReference>